<reference evidence="1 2" key="1">
    <citation type="journal article" date="2019" name="Genome Biol. Evol.">
        <title>Insights into the evolution of the New World diploid cottons (Gossypium, subgenus Houzingenia) based on genome sequencing.</title>
        <authorList>
            <person name="Grover C.E."/>
            <person name="Arick M.A. 2nd"/>
            <person name="Thrash A."/>
            <person name="Conover J.L."/>
            <person name="Sanders W.S."/>
            <person name="Peterson D.G."/>
            <person name="Frelichowski J.E."/>
            <person name="Scheffler J.A."/>
            <person name="Scheffler B.E."/>
            <person name="Wendel J.F."/>
        </authorList>
    </citation>
    <scope>NUCLEOTIDE SEQUENCE [LARGE SCALE GENOMIC DNA]</scope>
    <source>
        <strain evidence="1">1</strain>
        <tissue evidence="1">Leaf</tissue>
    </source>
</reference>
<comment type="caution">
    <text evidence="1">The sequence shown here is derived from an EMBL/GenBank/DDBJ whole genome shotgun (WGS) entry which is preliminary data.</text>
</comment>
<evidence type="ECO:0000313" key="1">
    <source>
        <dbReference type="EMBL" id="MBA0859031.1"/>
    </source>
</evidence>
<proteinExistence type="predicted"/>
<name>A0A7J9LK49_GOSSC</name>
<feature type="non-terminal residue" evidence="1">
    <location>
        <position position="1"/>
    </location>
</feature>
<accession>A0A7J9LK49</accession>
<gene>
    <name evidence="1" type="ORF">Goshw_002600</name>
</gene>
<dbReference type="AlphaFoldDB" id="A0A7J9LK49"/>
<sequence>LRLPVDGPVVTGSIVAADWRDVCKQLLGRRSRLTRLGVNCVGDIVLGDVYDFIPNREPIIAQELAYGPKYRPLSKRHGKPYLLSKEVKGRKCYMRRPRRVPKNPRFGEATEARPSFAPMQEETPMAAPPLGQYGSTYSSSFTKPTIFTQAPHIAPYFLVSTPSLISEDDFDDDVYADYVCGTDEKSVFFVITQYTYTPTLVVSQTPLGSLFYQGGPSSQPSPQPSP</sequence>
<dbReference type="Proteomes" id="UP000593576">
    <property type="component" value="Unassembled WGS sequence"/>
</dbReference>
<dbReference type="EMBL" id="JABFAF010000007">
    <property type="protein sequence ID" value="MBA0859031.1"/>
    <property type="molecule type" value="Genomic_DNA"/>
</dbReference>
<keyword evidence="2" id="KW-1185">Reference proteome</keyword>
<protein>
    <submittedName>
        <fullName evidence="1">Uncharacterized protein</fullName>
    </submittedName>
</protein>
<organism evidence="1 2">
    <name type="scientific">Gossypium schwendimanii</name>
    <name type="common">Cotton</name>
    <dbReference type="NCBI Taxonomy" id="34291"/>
    <lineage>
        <taxon>Eukaryota</taxon>
        <taxon>Viridiplantae</taxon>
        <taxon>Streptophyta</taxon>
        <taxon>Embryophyta</taxon>
        <taxon>Tracheophyta</taxon>
        <taxon>Spermatophyta</taxon>
        <taxon>Magnoliopsida</taxon>
        <taxon>eudicotyledons</taxon>
        <taxon>Gunneridae</taxon>
        <taxon>Pentapetalae</taxon>
        <taxon>rosids</taxon>
        <taxon>malvids</taxon>
        <taxon>Malvales</taxon>
        <taxon>Malvaceae</taxon>
        <taxon>Malvoideae</taxon>
        <taxon>Gossypium</taxon>
    </lineage>
</organism>
<evidence type="ECO:0000313" key="2">
    <source>
        <dbReference type="Proteomes" id="UP000593576"/>
    </source>
</evidence>